<dbReference type="InterPro" id="IPR003615">
    <property type="entry name" value="HNH_nuc"/>
</dbReference>
<protein>
    <submittedName>
        <fullName evidence="1">HNH endonuclease</fullName>
    </submittedName>
</protein>
<reference evidence="1 2" key="1">
    <citation type="submission" date="2020-05" db="EMBL/GenBank/DDBJ databases">
        <authorList>
            <person name="Mo P."/>
        </authorList>
    </citation>
    <scope>NUCLEOTIDE SEQUENCE [LARGE SCALE GENOMIC DNA]</scope>
    <source>
        <strain evidence="1 2">Gen01</strain>
    </source>
</reference>
<evidence type="ECO:0000313" key="2">
    <source>
        <dbReference type="Proteomes" id="UP000505377"/>
    </source>
</evidence>
<keyword evidence="1" id="KW-0378">Hydrolase</keyword>
<dbReference type="RefSeq" id="WP_172154087.1">
    <property type="nucleotide sequence ID" value="NZ_CP053564.1"/>
</dbReference>
<dbReference type="Proteomes" id="UP000505377">
    <property type="component" value="Chromosome"/>
</dbReference>
<dbReference type="EMBL" id="CP053564">
    <property type="protein sequence ID" value="QJY44712.1"/>
    <property type="molecule type" value="Genomic_DNA"/>
</dbReference>
<dbReference type="GO" id="GO:0004519">
    <property type="term" value="F:endonuclease activity"/>
    <property type="evidence" value="ECO:0007669"/>
    <property type="project" value="UniProtKB-KW"/>
</dbReference>
<keyword evidence="1" id="KW-0255">Endonuclease</keyword>
<sequence length="228" mass="25538">MPRSRSWTDEQLAAAVAASRTLSEVHRRLGLRPGKYDTMRAHIARLGLDAAHIPRAVAGDTRRTRTWTDNDLAAAVAAGRSVHDVLRRLGYTPNGGMFRNITAHIRRLELDTSHFGGGQAWARGRRFPGRNSRPLDELLVVGGTFGSGSSLRRRLIRDGIKPDHCEECGLREWRGRALPLALDHVNGDHTDNRLENLRILCPNCHAITDTWCRRKSQPTYSNWQRAGA</sequence>
<proteinExistence type="predicted"/>
<name>A0A6M6JD07_9PSEU</name>
<keyword evidence="2" id="KW-1185">Reference proteome</keyword>
<evidence type="ECO:0000313" key="1">
    <source>
        <dbReference type="EMBL" id="QJY44712.1"/>
    </source>
</evidence>
<dbReference type="AlphaFoldDB" id="A0A6M6JD07"/>
<accession>A0A6M6JD07</accession>
<gene>
    <name evidence="1" type="ORF">HOP40_01725</name>
</gene>
<keyword evidence="1" id="KW-0540">Nuclease</keyword>
<dbReference type="CDD" id="cd00085">
    <property type="entry name" value="HNHc"/>
    <property type="match status" value="1"/>
</dbReference>
<organism evidence="1 2">
    <name type="scientific">Pseudonocardia broussonetiae</name>
    <dbReference type="NCBI Taxonomy" id="2736640"/>
    <lineage>
        <taxon>Bacteria</taxon>
        <taxon>Bacillati</taxon>
        <taxon>Actinomycetota</taxon>
        <taxon>Actinomycetes</taxon>
        <taxon>Pseudonocardiales</taxon>
        <taxon>Pseudonocardiaceae</taxon>
        <taxon>Pseudonocardia</taxon>
    </lineage>
</organism>
<dbReference type="KEGG" id="pbro:HOP40_01725"/>